<dbReference type="AlphaFoldDB" id="A0ABC8C4S7"/>
<proteinExistence type="predicted"/>
<organism evidence="1 2">
    <name type="scientific">Kitasatospora albolonga</name>
    <dbReference type="NCBI Taxonomy" id="68173"/>
    <lineage>
        <taxon>Bacteria</taxon>
        <taxon>Bacillati</taxon>
        <taxon>Actinomycetota</taxon>
        <taxon>Actinomycetes</taxon>
        <taxon>Kitasatosporales</taxon>
        <taxon>Streptomycetaceae</taxon>
        <taxon>Kitasatospora</taxon>
    </lineage>
</organism>
<dbReference type="EMBL" id="CP020563">
    <property type="protein sequence ID" value="ARF77406.1"/>
    <property type="molecule type" value="Genomic_DNA"/>
</dbReference>
<protein>
    <submittedName>
        <fullName evidence="1">Uncharacterized protein</fullName>
    </submittedName>
</protein>
<evidence type="ECO:0000313" key="1">
    <source>
        <dbReference type="EMBL" id="ARF77406.1"/>
    </source>
</evidence>
<name>A0ABC8C4S7_9ACTN</name>
<dbReference type="Proteomes" id="UP000192251">
    <property type="component" value="Chromosome"/>
</dbReference>
<reference evidence="1 2" key="1">
    <citation type="submission" date="2017-04" db="EMBL/GenBank/DDBJ databases">
        <title>The complete genome sequence of Streptomyces albolongus YIM 101047, the producer of novel bafilomycins and novel odoriferous sesquiterpenoids.</title>
        <authorList>
            <person name="Yin M."/>
            <person name="Jiang Y."/>
        </authorList>
    </citation>
    <scope>NUCLEOTIDE SEQUENCE [LARGE SCALE GENOMIC DNA]</scope>
    <source>
        <strain evidence="1 2">YIM 101047</strain>
    </source>
</reference>
<accession>A0ABC8C4S7</accession>
<dbReference type="KEGG" id="kab:B7C62_28205"/>
<gene>
    <name evidence="1" type="ORF">B7C62_28205</name>
</gene>
<keyword evidence="2" id="KW-1185">Reference proteome</keyword>
<evidence type="ECO:0000313" key="2">
    <source>
        <dbReference type="Proteomes" id="UP000192251"/>
    </source>
</evidence>
<sequence>MTPAAAPARVGQGTAVEQSRAVAEVQAAVLVARQFPRNEAACVARMQTACAQKELAQRAFFRFPRGSSHVSGETIQLAKELARCWGNIQFGVAELRRDEEYGESEMQAWAWDMETNERSSTTFIVPHARWADGQARKLADFRDVYENNANNGARRLREMIFTVLPVWYIEQAKTACNKTLATGGGDIPRPQRIADAIGAYEGIGITADQIETKLGRESAKWTDIDLGQLQVIFQSIQRGEVTKDEEFPKPRVTADEITGAKAGA</sequence>